<dbReference type="AlphaFoldDB" id="A0A2N9E901"/>
<dbReference type="InterPro" id="IPR036047">
    <property type="entry name" value="F-box-like_dom_sf"/>
</dbReference>
<name>A0A2N9E901_FAGSY</name>
<dbReference type="SUPFAM" id="SSF81383">
    <property type="entry name" value="F-box domain"/>
    <property type="match status" value="1"/>
</dbReference>
<proteinExistence type="predicted"/>
<evidence type="ECO:0000313" key="2">
    <source>
        <dbReference type="EMBL" id="SPC75457.1"/>
    </source>
</evidence>
<dbReference type="EMBL" id="OIVN01000161">
    <property type="protein sequence ID" value="SPC75457.1"/>
    <property type="molecule type" value="Genomic_DNA"/>
</dbReference>
<reference evidence="2" key="1">
    <citation type="submission" date="2018-02" db="EMBL/GenBank/DDBJ databases">
        <authorList>
            <person name="Cohen D.B."/>
            <person name="Kent A.D."/>
        </authorList>
    </citation>
    <scope>NUCLEOTIDE SEQUENCE</scope>
</reference>
<dbReference type="Pfam" id="PF00646">
    <property type="entry name" value="F-box"/>
    <property type="match status" value="1"/>
</dbReference>
<dbReference type="Gene3D" id="1.20.1280.50">
    <property type="match status" value="1"/>
</dbReference>
<sequence length="116" mass="13487">MMKHRRISNMERKQSNDHDVCTFFNDLIDDLKVEILCKLPAKILAKFTCVSTTWKRLIINFCFPKMASSKLAYSGYGTCYNKYDPSGAFYDRNFNNAFTVSKKEWLDSCNGLVLIF</sequence>
<dbReference type="InterPro" id="IPR001810">
    <property type="entry name" value="F-box_dom"/>
</dbReference>
<organism evidence="2">
    <name type="scientific">Fagus sylvatica</name>
    <name type="common">Beechnut</name>
    <dbReference type="NCBI Taxonomy" id="28930"/>
    <lineage>
        <taxon>Eukaryota</taxon>
        <taxon>Viridiplantae</taxon>
        <taxon>Streptophyta</taxon>
        <taxon>Embryophyta</taxon>
        <taxon>Tracheophyta</taxon>
        <taxon>Spermatophyta</taxon>
        <taxon>Magnoliopsida</taxon>
        <taxon>eudicotyledons</taxon>
        <taxon>Gunneridae</taxon>
        <taxon>Pentapetalae</taxon>
        <taxon>rosids</taxon>
        <taxon>fabids</taxon>
        <taxon>Fagales</taxon>
        <taxon>Fagaceae</taxon>
        <taxon>Fagus</taxon>
    </lineage>
</organism>
<protein>
    <recommendedName>
        <fullName evidence="1">F-box domain-containing protein</fullName>
    </recommendedName>
</protein>
<feature type="domain" description="F-box" evidence="1">
    <location>
        <begin position="25"/>
        <end position="63"/>
    </location>
</feature>
<evidence type="ECO:0000259" key="1">
    <source>
        <dbReference type="Pfam" id="PF00646"/>
    </source>
</evidence>
<gene>
    <name evidence="2" type="ORF">FSB_LOCUS3339</name>
</gene>
<accession>A0A2N9E901</accession>